<name>A0A382QWY3_9ZZZZ</name>
<dbReference type="Pfam" id="PF00459">
    <property type="entry name" value="Inositol_P"/>
    <property type="match status" value="1"/>
</dbReference>
<keyword evidence="3" id="KW-0460">Magnesium</keyword>
<dbReference type="PRINTS" id="PR00377">
    <property type="entry name" value="IMPHPHTASES"/>
</dbReference>
<evidence type="ECO:0000256" key="2">
    <source>
        <dbReference type="ARBA" id="ARBA00022801"/>
    </source>
</evidence>
<dbReference type="InterPro" id="IPR020583">
    <property type="entry name" value="Inositol_monoP_metal-BS"/>
</dbReference>
<dbReference type="InterPro" id="IPR000760">
    <property type="entry name" value="Inositol_monophosphatase-like"/>
</dbReference>
<organism evidence="4">
    <name type="scientific">marine metagenome</name>
    <dbReference type="NCBI Taxonomy" id="408172"/>
    <lineage>
        <taxon>unclassified sequences</taxon>
        <taxon>metagenomes</taxon>
        <taxon>ecological metagenomes</taxon>
    </lineage>
</organism>
<dbReference type="GO" id="GO:0007165">
    <property type="term" value="P:signal transduction"/>
    <property type="evidence" value="ECO:0007669"/>
    <property type="project" value="TreeGrafter"/>
</dbReference>
<reference evidence="4" key="1">
    <citation type="submission" date="2018-05" db="EMBL/GenBank/DDBJ databases">
        <authorList>
            <person name="Lanie J.A."/>
            <person name="Ng W.-L."/>
            <person name="Kazmierczak K.M."/>
            <person name="Andrzejewski T.M."/>
            <person name="Davidsen T.M."/>
            <person name="Wayne K.J."/>
            <person name="Tettelin H."/>
            <person name="Glass J.I."/>
            <person name="Rusch D."/>
            <person name="Podicherti R."/>
            <person name="Tsui H.-C.T."/>
            <person name="Winkler M.E."/>
        </authorList>
    </citation>
    <scope>NUCLEOTIDE SEQUENCE</scope>
</reference>
<evidence type="ECO:0000256" key="3">
    <source>
        <dbReference type="ARBA" id="ARBA00022842"/>
    </source>
</evidence>
<protein>
    <recommendedName>
        <fullName evidence="5">Inositol-1-monophosphatase</fullName>
    </recommendedName>
</protein>
<feature type="non-terminal residue" evidence="4">
    <location>
        <position position="196"/>
    </location>
</feature>
<dbReference type="PANTHER" id="PTHR20854:SF4">
    <property type="entry name" value="INOSITOL-1-MONOPHOSPHATASE-RELATED"/>
    <property type="match status" value="1"/>
</dbReference>
<dbReference type="SUPFAM" id="SSF56655">
    <property type="entry name" value="Carbohydrate phosphatase"/>
    <property type="match status" value="1"/>
</dbReference>
<evidence type="ECO:0000313" key="4">
    <source>
        <dbReference type="EMBL" id="SVC89477.1"/>
    </source>
</evidence>
<dbReference type="PANTHER" id="PTHR20854">
    <property type="entry name" value="INOSITOL MONOPHOSPHATASE"/>
    <property type="match status" value="1"/>
</dbReference>
<accession>A0A382QWY3</accession>
<proteinExistence type="predicted"/>
<dbReference type="GO" id="GO:0006020">
    <property type="term" value="P:inositol metabolic process"/>
    <property type="evidence" value="ECO:0007669"/>
    <property type="project" value="TreeGrafter"/>
</dbReference>
<dbReference type="PROSITE" id="PS00629">
    <property type="entry name" value="IMP_1"/>
    <property type="match status" value="1"/>
</dbReference>
<sequence>MSKNFSIPSTKNGKPFNDQIIEILLAAGNILKQSKNFDLKPIFKAKKDIVTKIDIDIENFISDQIIKNFNHHNIIGEENGGELLNDDYNWVIDPIDGTKNFFYGHPHYCIVLGLTYGDKILAGFTYDPNRKEIFHAVKDKGFYVNNKRFRVSDKNKFDNSFLSVEIPGSGLGSQKTIDFIRKIYSDMPRPKIGAYF</sequence>
<gene>
    <name evidence="4" type="ORF">METZ01_LOCUS342331</name>
</gene>
<evidence type="ECO:0000256" key="1">
    <source>
        <dbReference type="ARBA" id="ARBA00022723"/>
    </source>
</evidence>
<dbReference type="AlphaFoldDB" id="A0A382QWY3"/>
<evidence type="ECO:0008006" key="5">
    <source>
        <dbReference type="Google" id="ProtNLM"/>
    </source>
</evidence>
<dbReference type="GO" id="GO:0046872">
    <property type="term" value="F:metal ion binding"/>
    <property type="evidence" value="ECO:0007669"/>
    <property type="project" value="UniProtKB-KW"/>
</dbReference>
<keyword evidence="1" id="KW-0479">Metal-binding</keyword>
<keyword evidence="2" id="KW-0378">Hydrolase</keyword>
<dbReference type="GO" id="GO:0008934">
    <property type="term" value="F:inositol monophosphate 1-phosphatase activity"/>
    <property type="evidence" value="ECO:0007669"/>
    <property type="project" value="TreeGrafter"/>
</dbReference>
<dbReference type="EMBL" id="UINC01117209">
    <property type="protein sequence ID" value="SVC89477.1"/>
    <property type="molecule type" value="Genomic_DNA"/>
</dbReference>
<dbReference type="Gene3D" id="3.30.540.10">
    <property type="entry name" value="Fructose-1,6-Bisphosphatase, subunit A, domain 1"/>
    <property type="match status" value="1"/>
</dbReference>